<dbReference type="InterPro" id="IPR032751">
    <property type="entry name" value="Fuseless"/>
</dbReference>
<dbReference type="GO" id="GO:0070073">
    <property type="term" value="P:clustering of voltage-gated calcium channels"/>
    <property type="evidence" value="ECO:0007669"/>
    <property type="project" value="TreeGrafter"/>
</dbReference>
<protein>
    <submittedName>
        <fullName evidence="2">Uncharacterized protein</fullName>
    </submittedName>
</protein>
<keyword evidence="3" id="KW-1185">Reference proteome</keyword>
<dbReference type="Proteomes" id="UP001497644">
    <property type="component" value="Chromosome 4"/>
</dbReference>
<dbReference type="GO" id="GO:0042734">
    <property type="term" value="C:presynaptic membrane"/>
    <property type="evidence" value="ECO:0007669"/>
    <property type="project" value="TreeGrafter"/>
</dbReference>
<name>A0AAV2NUW7_9HYME</name>
<evidence type="ECO:0000256" key="1">
    <source>
        <dbReference type="SAM" id="Phobius"/>
    </source>
</evidence>
<evidence type="ECO:0000313" key="2">
    <source>
        <dbReference type="EMBL" id="CAL1683491.1"/>
    </source>
</evidence>
<dbReference type="PANTHER" id="PTHR35270">
    <property type="entry name" value="FUSELESS, ISOFORM A"/>
    <property type="match status" value="1"/>
</dbReference>
<evidence type="ECO:0000313" key="3">
    <source>
        <dbReference type="Proteomes" id="UP001497644"/>
    </source>
</evidence>
<keyword evidence="1" id="KW-0812">Transmembrane</keyword>
<keyword evidence="1" id="KW-1133">Transmembrane helix</keyword>
<dbReference type="GO" id="GO:0007270">
    <property type="term" value="P:neuron-neuron synaptic transmission"/>
    <property type="evidence" value="ECO:0007669"/>
    <property type="project" value="TreeGrafter"/>
</dbReference>
<dbReference type="PANTHER" id="PTHR35270:SF2">
    <property type="entry name" value="FUSELESS, ISOFORM A"/>
    <property type="match status" value="1"/>
</dbReference>
<sequence>MYNTESLPLSGEEKLIEKSVDFRSNSDTQIVVSQRYHPNIVECKSLLTSINKHENASVEKAETGQTEKYKNDRTVSNINETTQNNSKGDNTCICTEKTHQVFEEVPKPTKKSSEKSKRRKRTFSLLDPLISVSIIGPLAIGFWRGVWAWMDLHTQLFPGWFCFTFGAALHVAFAIFKDRFHDIYTNKWAELNWRKRLPYRALRILYTYSFGVACITHWRGGWIILDNYLFTHVWITTSLMCSLLACLAVLRCVRNLIATPFIIFIDIPSCVFQFPTRYNVVS</sequence>
<dbReference type="Pfam" id="PF15993">
    <property type="entry name" value="Fuseless"/>
    <property type="match status" value="1"/>
</dbReference>
<keyword evidence="1" id="KW-0472">Membrane</keyword>
<dbReference type="EMBL" id="OZ034827">
    <property type="protein sequence ID" value="CAL1683491.1"/>
    <property type="molecule type" value="Genomic_DNA"/>
</dbReference>
<dbReference type="GO" id="GO:0007274">
    <property type="term" value="P:neuromuscular synaptic transmission"/>
    <property type="evidence" value="ECO:0007669"/>
    <property type="project" value="TreeGrafter"/>
</dbReference>
<feature type="transmembrane region" description="Helical" evidence="1">
    <location>
        <begin position="125"/>
        <end position="145"/>
    </location>
</feature>
<proteinExistence type="predicted"/>
<feature type="transmembrane region" description="Helical" evidence="1">
    <location>
        <begin position="230"/>
        <end position="250"/>
    </location>
</feature>
<dbReference type="AlphaFoldDB" id="A0AAV2NUW7"/>
<gene>
    <name evidence="2" type="ORF">LPLAT_LOCUS9199</name>
</gene>
<reference evidence="2" key="1">
    <citation type="submission" date="2024-04" db="EMBL/GenBank/DDBJ databases">
        <authorList>
            <consortium name="Molecular Ecology Group"/>
        </authorList>
    </citation>
    <scope>NUCLEOTIDE SEQUENCE</scope>
</reference>
<accession>A0AAV2NUW7</accession>
<organism evidence="2 3">
    <name type="scientific">Lasius platythorax</name>
    <dbReference type="NCBI Taxonomy" id="488582"/>
    <lineage>
        <taxon>Eukaryota</taxon>
        <taxon>Metazoa</taxon>
        <taxon>Ecdysozoa</taxon>
        <taxon>Arthropoda</taxon>
        <taxon>Hexapoda</taxon>
        <taxon>Insecta</taxon>
        <taxon>Pterygota</taxon>
        <taxon>Neoptera</taxon>
        <taxon>Endopterygota</taxon>
        <taxon>Hymenoptera</taxon>
        <taxon>Apocrita</taxon>
        <taxon>Aculeata</taxon>
        <taxon>Formicoidea</taxon>
        <taxon>Formicidae</taxon>
        <taxon>Formicinae</taxon>
        <taxon>Lasius</taxon>
        <taxon>Lasius</taxon>
    </lineage>
</organism>
<feature type="transmembrane region" description="Helical" evidence="1">
    <location>
        <begin position="197"/>
        <end position="218"/>
    </location>
</feature>
<feature type="transmembrane region" description="Helical" evidence="1">
    <location>
        <begin position="157"/>
        <end position="176"/>
    </location>
</feature>